<sequence>MATYAGKQSKRQDKSSLGSLVDLVLANARVFLGVSSAALLALAMLVVKRFIDRPTSPLGNDDNIKAEQKQDLKEPLLSPVTAAPRLLTFCIKNNNWSLILLGLTWFYSFFISVEGSL</sequence>
<feature type="transmembrane region" description="Helical" evidence="1">
    <location>
        <begin position="26"/>
        <end position="47"/>
    </location>
</feature>
<dbReference type="GeneTree" id="ENSGT01000000220894"/>
<evidence type="ECO:0000256" key="1">
    <source>
        <dbReference type="SAM" id="Phobius"/>
    </source>
</evidence>
<reference evidence="2" key="2">
    <citation type="submission" date="2025-09" db="UniProtKB">
        <authorList>
            <consortium name="Ensembl"/>
        </authorList>
    </citation>
    <scope>IDENTIFICATION</scope>
</reference>
<accession>A0A670ZMT4</accession>
<proteinExistence type="predicted"/>
<feature type="transmembrane region" description="Helical" evidence="1">
    <location>
        <begin position="95"/>
        <end position="113"/>
    </location>
</feature>
<dbReference type="Ensembl" id="ENSPTXT00000024826.1">
    <property type="protein sequence ID" value="ENSPTXP00000024082.1"/>
    <property type="gene ID" value="ENSPTXG00000016723.1"/>
</dbReference>
<keyword evidence="3" id="KW-1185">Reference proteome</keyword>
<reference evidence="2" key="1">
    <citation type="submission" date="2025-08" db="UniProtKB">
        <authorList>
            <consortium name="Ensembl"/>
        </authorList>
    </citation>
    <scope>IDENTIFICATION</scope>
</reference>
<dbReference type="AlphaFoldDB" id="A0A670ZMT4"/>
<evidence type="ECO:0000313" key="2">
    <source>
        <dbReference type="Ensembl" id="ENSPTXP00000024082.1"/>
    </source>
</evidence>
<dbReference type="Proteomes" id="UP000472273">
    <property type="component" value="Unplaced"/>
</dbReference>
<name>A0A670ZMT4_PSETE</name>
<evidence type="ECO:0000313" key="3">
    <source>
        <dbReference type="Proteomes" id="UP000472273"/>
    </source>
</evidence>
<protein>
    <submittedName>
        <fullName evidence="2">Uncharacterized protein</fullName>
    </submittedName>
</protein>
<organism evidence="2 3">
    <name type="scientific">Pseudonaja textilis</name>
    <name type="common">Eastern brown snake</name>
    <dbReference type="NCBI Taxonomy" id="8673"/>
    <lineage>
        <taxon>Eukaryota</taxon>
        <taxon>Metazoa</taxon>
        <taxon>Chordata</taxon>
        <taxon>Craniata</taxon>
        <taxon>Vertebrata</taxon>
        <taxon>Euteleostomi</taxon>
        <taxon>Lepidosauria</taxon>
        <taxon>Squamata</taxon>
        <taxon>Bifurcata</taxon>
        <taxon>Unidentata</taxon>
        <taxon>Episquamata</taxon>
        <taxon>Toxicofera</taxon>
        <taxon>Serpentes</taxon>
        <taxon>Colubroidea</taxon>
        <taxon>Elapidae</taxon>
        <taxon>Hydrophiinae</taxon>
        <taxon>Pseudonaja</taxon>
    </lineage>
</organism>
<keyword evidence="1" id="KW-0812">Transmembrane</keyword>
<keyword evidence="1" id="KW-0472">Membrane</keyword>
<keyword evidence="1" id="KW-1133">Transmembrane helix</keyword>